<dbReference type="AlphaFoldDB" id="A0A5N6S3L9"/>
<gene>
    <name evidence="3" type="ORF">DDE84_03075</name>
</gene>
<dbReference type="Proteomes" id="UP000325415">
    <property type="component" value="Unassembled WGS sequence"/>
</dbReference>
<keyword evidence="2" id="KW-0472">Membrane</keyword>
<feature type="region of interest" description="Disordered" evidence="1">
    <location>
        <begin position="1"/>
        <end position="28"/>
    </location>
</feature>
<keyword evidence="4" id="KW-1185">Reference proteome</keyword>
<sequence length="166" mass="17802">MHKTVDEEDKAEEASNHNSRKSARGQARGSTAVSGVVMLMLGVTVGGVLAEKPKALKLPPAAAGIGCAALIVAGIALIAATFIWPRRTLEVTIHRDERDELIRIKANSAVARVMLLVNTAFAVALVILAEMLKLTVLYFIAAGMALSLAIFLTSLIAFNRYYDNRL</sequence>
<keyword evidence="2" id="KW-1133">Transmembrane helix</keyword>
<proteinExistence type="predicted"/>
<feature type="compositionally biased region" description="Acidic residues" evidence="1">
    <location>
        <begin position="1"/>
        <end position="11"/>
    </location>
</feature>
<evidence type="ECO:0008006" key="5">
    <source>
        <dbReference type="Google" id="ProtNLM"/>
    </source>
</evidence>
<comment type="caution">
    <text evidence="3">The sequence shown here is derived from an EMBL/GenBank/DDBJ whole genome shotgun (WGS) entry which is preliminary data.</text>
</comment>
<evidence type="ECO:0000256" key="2">
    <source>
        <dbReference type="SAM" id="Phobius"/>
    </source>
</evidence>
<dbReference type="RefSeq" id="WP_152580293.1">
    <property type="nucleotide sequence ID" value="NZ_JAKVIV010000003.1"/>
</dbReference>
<dbReference type="GeneID" id="78126674"/>
<protein>
    <recommendedName>
        <fullName evidence="5">DUF2178 domain-containing protein</fullName>
    </recommendedName>
</protein>
<feature type="transmembrane region" description="Helical" evidence="2">
    <location>
        <begin position="29"/>
        <end position="50"/>
    </location>
</feature>
<feature type="transmembrane region" description="Helical" evidence="2">
    <location>
        <begin position="106"/>
        <end position="129"/>
    </location>
</feature>
<name>A0A5N6S3L9_9BIFI</name>
<evidence type="ECO:0000313" key="3">
    <source>
        <dbReference type="EMBL" id="KAE8129080.1"/>
    </source>
</evidence>
<accession>A0A5N6S3L9</accession>
<feature type="transmembrane region" description="Helical" evidence="2">
    <location>
        <begin position="62"/>
        <end position="85"/>
    </location>
</feature>
<dbReference type="EMBL" id="QDAG01000003">
    <property type="protein sequence ID" value="KAE8129080.1"/>
    <property type="molecule type" value="Genomic_DNA"/>
</dbReference>
<evidence type="ECO:0000256" key="1">
    <source>
        <dbReference type="SAM" id="MobiDB-lite"/>
    </source>
</evidence>
<keyword evidence="2" id="KW-0812">Transmembrane</keyword>
<evidence type="ECO:0000313" key="4">
    <source>
        <dbReference type="Proteomes" id="UP000325415"/>
    </source>
</evidence>
<reference evidence="3 4" key="1">
    <citation type="submission" date="2018-04" db="EMBL/GenBank/DDBJ databases">
        <authorList>
            <person name="Eckel V.P."/>
            <person name="Vogel R.F."/>
        </authorList>
    </citation>
    <scope>NUCLEOTIDE SEQUENCE [LARGE SCALE GENOMIC DNA]</scope>
    <source>
        <strain evidence="4">TMW 2.1764</strain>
    </source>
</reference>
<organism evidence="3 4">
    <name type="scientific">Bifidobacterium tibiigranuli</name>
    <dbReference type="NCBI Taxonomy" id="2172043"/>
    <lineage>
        <taxon>Bacteria</taxon>
        <taxon>Bacillati</taxon>
        <taxon>Actinomycetota</taxon>
        <taxon>Actinomycetes</taxon>
        <taxon>Bifidobacteriales</taxon>
        <taxon>Bifidobacteriaceae</taxon>
        <taxon>Bifidobacterium</taxon>
    </lineage>
</organism>
<feature type="transmembrane region" description="Helical" evidence="2">
    <location>
        <begin position="135"/>
        <end position="158"/>
    </location>
</feature>